<proteinExistence type="predicted"/>
<keyword evidence="1" id="KW-0147">Chitin-binding</keyword>
<dbReference type="SMART" id="SM00257">
    <property type="entry name" value="LysM"/>
    <property type="match status" value="3"/>
</dbReference>
<feature type="domain" description="LysM" evidence="5">
    <location>
        <begin position="309"/>
        <end position="355"/>
    </location>
</feature>
<keyword evidence="2 4" id="KW-0732">Signal</keyword>
<dbReference type="PANTHER" id="PTHR34997:SF2">
    <property type="entry name" value="LYSM DOMAIN-CONTAINING PROTEIN-RELATED"/>
    <property type="match status" value="1"/>
</dbReference>
<dbReference type="InterPro" id="IPR036779">
    <property type="entry name" value="LysM_dom_sf"/>
</dbReference>
<dbReference type="SUPFAM" id="SSF54106">
    <property type="entry name" value="LysM domain"/>
    <property type="match status" value="3"/>
</dbReference>
<dbReference type="CDD" id="cd00118">
    <property type="entry name" value="LysM"/>
    <property type="match status" value="3"/>
</dbReference>
<dbReference type="InterPro" id="IPR018392">
    <property type="entry name" value="LysM"/>
</dbReference>
<dbReference type="Proteomes" id="UP000036893">
    <property type="component" value="Unassembled WGS sequence"/>
</dbReference>
<accession>A0A8E0QR51</accession>
<dbReference type="RefSeq" id="XP_043144672.1">
    <property type="nucleotide sequence ID" value="XM_043288737.1"/>
</dbReference>
<comment type="caution">
    <text evidence="6">The sequence shown here is derived from an EMBL/GenBank/DDBJ whole genome shotgun (WGS) entry which is preliminary data.</text>
</comment>
<evidence type="ECO:0000313" key="7">
    <source>
        <dbReference type="Proteomes" id="UP000036893"/>
    </source>
</evidence>
<reference evidence="6" key="2">
    <citation type="submission" date="2021-01" db="EMBL/GenBank/DDBJ databases">
        <title>Pan-genome distribution and transcriptional activeness of fungal secondary metabolism genes in Aspergillus section Fumigati.</title>
        <authorList>
            <person name="Takahashi H."/>
            <person name="Umemura M."/>
            <person name="Ninomiya A."/>
            <person name="Kusuya Y."/>
            <person name="Urayama S."/>
            <person name="Shimizu M."/>
            <person name="Watanabe A."/>
            <person name="Kamei K."/>
            <person name="Yaguchi T."/>
            <person name="Hagiwara D."/>
        </authorList>
    </citation>
    <scope>NUCLEOTIDE SEQUENCE</scope>
    <source>
        <strain evidence="6">IFM 46973</strain>
    </source>
</reference>
<feature type="signal peptide" evidence="4">
    <location>
        <begin position="1"/>
        <end position="19"/>
    </location>
</feature>
<feature type="domain" description="LysM" evidence="5">
    <location>
        <begin position="131"/>
        <end position="177"/>
    </location>
</feature>
<dbReference type="Gene3D" id="3.10.350.10">
    <property type="entry name" value="LysM domain"/>
    <property type="match status" value="4"/>
</dbReference>
<organism evidence="6 7">
    <name type="scientific">Aspergillus udagawae</name>
    <dbReference type="NCBI Taxonomy" id="91492"/>
    <lineage>
        <taxon>Eukaryota</taxon>
        <taxon>Fungi</taxon>
        <taxon>Dikarya</taxon>
        <taxon>Ascomycota</taxon>
        <taxon>Pezizomycotina</taxon>
        <taxon>Eurotiomycetes</taxon>
        <taxon>Eurotiomycetidae</taxon>
        <taxon>Eurotiales</taxon>
        <taxon>Aspergillaceae</taxon>
        <taxon>Aspergillus</taxon>
        <taxon>Aspergillus subgen. Fumigati</taxon>
    </lineage>
</organism>
<dbReference type="InterPro" id="IPR052210">
    <property type="entry name" value="LysM1-like"/>
</dbReference>
<reference evidence="6" key="1">
    <citation type="journal article" date="2015" name="Genome Announc.">
        <title>Draft Genome Sequence of the Pathogenic Filamentous Fungus Aspergillus udagawae Strain IFM 46973T.</title>
        <authorList>
            <person name="Kusuya Y."/>
            <person name="Takahashi-Nakaguchi A."/>
            <person name="Takahashi H."/>
            <person name="Yaguchi T."/>
        </authorList>
    </citation>
    <scope>NUCLEOTIDE SEQUENCE</scope>
    <source>
        <strain evidence="6">IFM 46973</strain>
    </source>
</reference>
<evidence type="ECO:0000256" key="4">
    <source>
        <dbReference type="SAM" id="SignalP"/>
    </source>
</evidence>
<evidence type="ECO:0000256" key="1">
    <source>
        <dbReference type="ARBA" id="ARBA00022669"/>
    </source>
</evidence>
<evidence type="ECO:0000256" key="2">
    <source>
        <dbReference type="ARBA" id="ARBA00022729"/>
    </source>
</evidence>
<gene>
    <name evidence="6" type="ORF">Aud_003790</name>
</gene>
<evidence type="ECO:0000313" key="6">
    <source>
        <dbReference type="EMBL" id="GIC87406.1"/>
    </source>
</evidence>
<dbReference type="PROSITE" id="PS51782">
    <property type="entry name" value="LYSM"/>
    <property type="match status" value="3"/>
</dbReference>
<evidence type="ECO:0000259" key="5">
    <source>
        <dbReference type="PROSITE" id="PS51782"/>
    </source>
</evidence>
<dbReference type="GO" id="GO:0008061">
    <property type="term" value="F:chitin binding"/>
    <property type="evidence" value="ECO:0007669"/>
    <property type="project" value="UniProtKB-KW"/>
</dbReference>
<dbReference type="GeneID" id="66991266"/>
<protein>
    <recommendedName>
        <fullName evidence="5">LysM domain-containing protein</fullName>
    </recommendedName>
</protein>
<feature type="domain" description="LysM" evidence="5">
    <location>
        <begin position="225"/>
        <end position="271"/>
    </location>
</feature>
<dbReference type="AlphaFoldDB" id="A0A8E0QR51"/>
<sequence>MMKPLQFLASALALCLVDAYLVTPPGTPAPGAASACSEWVQASYGLTCDIIHRFYGMTAAEFEEWNPSVSQLGDGCNLISGLYYCVQVNYISQSPTWTAPTTTTRSTTSSAGNGVTTPTPTQTGMVSSCNKFYLVVSGDSCYNIAAAQGISLDNFYAWNPAVGSSCGGLWPDYYVCVGVISGGTTTAMTTTTTTSTTTASTTTTAGNGVTTPTPIQTGMVTNCNKFYLVVSGDGCYDIAAAAGIALSDFYTWNPAVGSSCAGLWPNYYVCVGIIGGSGTTTTKTTTTTSGNGVATPTPTQTGMVSNCKKFYLVVSGDGCYDIAAAAGIALSDFYAWNPAVGNTCAGLWPNYYRRVEGEGIDVSDLGCLDVRLPVRSGVVSAFSN</sequence>
<feature type="chain" id="PRO_5034959322" description="LysM domain-containing protein" evidence="4">
    <location>
        <begin position="20"/>
        <end position="384"/>
    </location>
</feature>
<dbReference type="Pfam" id="PF01476">
    <property type="entry name" value="LysM"/>
    <property type="match status" value="3"/>
</dbReference>
<name>A0A8E0QR51_9EURO</name>
<evidence type="ECO:0000256" key="3">
    <source>
        <dbReference type="ARBA" id="ARBA00023026"/>
    </source>
</evidence>
<keyword evidence="3" id="KW-0843">Virulence</keyword>
<dbReference type="PANTHER" id="PTHR34997">
    <property type="entry name" value="AM15"/>
    <property type="match status" value="1"/>
</dbReference>
<dbReference type="EMBL" id="BBXM02000002">
    <property type="protein sequence ID" value="GIC87406.1"/>
    <property type="molecule type" value="Genomic_DNA"/>
</dbReference>